<protein>
    <submittedName>
        <fullName evidence="1">Outer membrane beta-barrel protein</fullName>
    </submittedName>
</protein>
<proteinExistence type="predicted"/>
<dbReference type="InterPro" id="IPR036709">
    <property type="entry name" value="Autotransporte_beta_dom_sf"/>
</dbReference>
<evidence type="ECO:0000313" key="2">
    <source>
        <dbReference type="Proteomes" id="UP001597441"/>
    </source>
</evidence>
<name>A0ABW5JV71_9FLAO</name>
<comment type="caution">
    <text evidence="1">The sequence shown here is derived from an EMBL/GenBank/DDBJ whole genome shotgun (WGS) entry which is preliminary data.</text>
</comment>
<evidence type="ECO:0000313" key="1">
    <source>
        <dbReference type="EMBL" id="MFD2535822.1"/>
    </source>
</evidence>
<gene>
    <name evidence="1" type="ORF">ACFSQS_11975</name>
</gene>
<keyword evidence="2" id="KW-1185">Reference proteome</keyword>
<sequence length="190" mass="20846">MHFIFRNISTLTIITVLFSNITNAQPNKGRHIDISIGYGFSTTSDELDLYGKGFYLQGEYVFGLTRWFGLRPYAGFITTSHDENASDPNLTGFEVTTKAFLFGGKARVSIPIPWIAPYLEIGIGGSLGSFTTFTPNVNKKENGFLMHIPLSFGLALGPNYNIEVAATYYFHPTIEQVSGAAALGFSIPLN</sequence>
<dbReference type="RefSeq" id="WP_388019060.1">
    <property type="nucleotide sequence ID" value="NZ_JBHUDT010000004.1"/>
</dbReference>
<dbReference type="Proteomes" id="UP001597441">
    <property type="component" value="Unassembled WGS sequence"/>
</dbReference>
<accession>A0ABW5JV71</accession>
<organism evidence="1 2">
    <name type="scientific">Gelatiniphilus marinus</name>
    <dbReference type="NCBI Taxonomy" id="1759464"/>
    <lineage>
        <taxon>Bacteria</taxon>
        <taxon>Pseudomonadati</taxon>
        <taxon>Bacteroidota</taxon>
        <taxon>Flavobacteriia</taxon>
        <taxon>Flavobacteriales</taxon>
        <taxon>Flavobacteriaceae</taxon>
        <taxon>Gelatiniphilus</taxon>
    </lineage>
</organism>
<reference evidence="2" key="1">
    <citation type="journal article" date="2019" name="Int. J. Syst. Evol. Microbiol.">
        <title>The Global Catalogue of Microorganisms (GCM) 10K type strain sequencing project: providing services to taxonomists for standard genome sequencing and annotation.</title>
        <authorList>
            <consortium name="The Broad Institute Genomics Platform"/>
            <consortium name="The Broad Institute Genome Sequencing Center for Infectious Disease"/>
            <person name="Wu L."/>
            <person name="Ma J."/>
        </authorList>
    </citation>
    <scope>NUCLEOTIDE SEQUENCE [LARGE SCALE GENOMIC DNA]</scope>
    <source>
        <strain evidence="2">KCTC 42903</strain>
    </source>
</reference>
<dbReference type="EMBL" id="JBHULK010000004">
    <property type="protein sequence ID" value="MFD2535822.1"/>
    <property type="molecule type" value="Genomic_DNA"/>
</dbReference>
<dbReference type="SUPFAM" id="SSF103515">
    <property type="entry name" value="Autotransporter"/>
    <property type="match status" value="1"/>
</dbReference>